<dbReference type="AlphaFoldDB" id="A0A6B2M4N3"/>
<reference evidence="2 3" key="1">
    <citation type="submission" date="2020-02" db="EMBL/GenBank/DDBJ databases">
        <title>Albibacoteraceae fam. nov., the first described family within the subdivision 4 Verrucomicrobia.</title>
        <authorList>
            <person name="Xi F."/>
        </authorList>
    </citation>
    <scope>NUCLEOTIDE SEQUENCE [LARGE SCALE GENOMIC DNA]</scope>
    <source>
        <strain evidence="2 3">CK1056</strain>
    </source>
</reference>
<proteinExistence type="predicted"/>
<dbReference type="Pfam" id="PF09694">
    <property type="entry name" value="Gcw_chp"/>
    <property type="match status" value="1"/>
</dbReference>
<evidence type="ECO:0000313" key="2">
    <source>
        <dbReference type="EMBL" id="NDV62590.1"/>
    </source>
</evidence>
<comment type="caution">
    <text evidence="2">The sequence shown here is derived from an EMBL/GenBank/DDBJ whole genome shotgun (WGS) entry which is preliminary data.</text>
</comment>
<dbReference type="RefSeq" id="WP_163964719.1">
    <property type="nucleotide sequence ID" value="NZ_JAAGNX010000002.1"/>
</dbReference>
<feature type="chain" id="PRO_5025670031" description="Outer membrane protein beta-barrel domain-containing protein" evidence="1">
    <location>
        <begin position="21"/>
        <end position="226"/>
    </location>
</feature>
<accession>A0A6B2M4N3</accession>
<keyword evidence="1" id="KW-0732">Signal</keyword>
<dbReference type="Proteomes" id="UP000478417">
    <property type="component" value="Unassembled WGS sequence"/>
</dbReference>
<evidence type="ECO:0008006" key="4">
    <source>
        <dbReference type="Google" id="ProtNLM"/>
    </source>
</evidence>
<dbReference type="NCBIfam" id="TIGR02001">
    <property type="entry name" value="gcw_chp"/>
    <property type="match status" value="1"/>
</dbReference>
<gene>
    <name evidence="2" type="ORF">G0Q06_09015</name>
</gene>
<evidence type="ECO:0000313" key="3">
    <source>
        <dbReference type="Proteomes" id="UP000478417"/>
    </source>
</evidence>
<keyword evidence="3" id="KW-1185">Reference proteome</keyword>
<feature type="signal peptide" evidence="1">
    <location>
        <begin position="1"/>
        <end position="20"/>
    </location>
</feature>
<protein>
    <recommendedName>
        <fullName evidence="4">Outer membrane protein beta-barrel domain-containing protein</fullName>
    </recommendedName>
</protein>
<evidence type="ECO:0000256" key="1">
    <source>
        <dbReference type="SAM" id="SignalP"/>
    </source>
</evidence>
<organism evidence="2 3">
    <name type="scientific">Oceanipulchritudo coccoides</name>
    <dbReference type="NCBI Taxonomy" id="2706888"/>
    <lineage>
        <taxon>Bacteria</taxon>
        <taxon>Pseudomonadati</taxon>
        <taxon>Verrucomicrobiota</taxon>
        <taxon>Opitutia</taxon>
        <taxon>Puniceicoccales</taxon>
        <taxon>Oceanipulchritudinaceae</taxon>
        <taxon>Oceanipulchritudo</taxon>
    </lineage>
</organism>
<name>A0A6B2M4N3_9BACT</name>
<dbReference type="EMBL" id="JAAGNX010000002">
    <property type="protein sequence ID" value="NDV62590.1"/>
    <property type="molecule type" value="Genomic_DNA"/>
</dbReference>
<sequence length="226" mass="24216">MKKITAILAASVAGATIAGAQELSVSTGVAWESDYIFRGVQLAEEYFAPSVDVSYGDFYAGMWAALPVDAEFANEIDFYAGYGFGINETVSGDFGVTYYTYPEDGVGEDTVELYAGLSFEATLSPAIYVFYDFDLEALTLEGSIGHSVELSEEGSVDMSAYLGWVDPDLGDDWNYYGAGVAYNYAFTESASFSIGLNWYASSEDTIGESGGDDNEFTLATSITAGF</sequence>
<dbReference type="InterPro" id="IPR010239">
    <property type="entry name" value="CHP02001"/>
</dbReference>